<proteinExistence type="predicted"/>
<evidence type="ECO:0000313" key="3">
    <source>
        <dbReference type="Proteomes" id="UP001479520"/>
    </source>
</evidence>
<evidence type="ECO:0000313" key="1">
    <source>
        <dbReference type="EMBL" id="WZJ20274.1"/>
    </source>
</evidence>
<sequence length="164" mass="18370">MPILPSGLTIGIGHQAIPKSVGPDWFKCPAGRFWYKRPDISITPPPYDGITAILEDWVHAPVPEAIDEVKQYLYVLYRQPEGKFQWRGEWLNEFPLPGQLSKEDEEAWNAWISSELALPFLRKAIDVCGGVPRSGVRAEGVEFAVVALQGHHGGRNQEVIGELR</sequence>
<dbReference type="EMBL" id="CP151407">
    <property type="protein sequence ID" value="WZJ23206.1"/>
    <property type="molecule type" value="Genomic_DNA"/>
</dbReference>
<name>A0ABZ2XKP4_9RHOO</name>
<organism evidence="2 3">
    <name type="scientific">Azonexus hydrophilus</name>
    <dbReference type="NCBI Taxonomy" id="418702"/>
    <lineage>
        <taxon>Bacteria</taxon>
        <taxon>Pseudomonadati</taxon>
        <taxon>Pseudomonadota</taxon>
        <taxon>Betaproteobacteria</taxon>
        <taxon>Rhodocyclales</taxon>
        <taxon>Azonexaceae</taxon>
        <taxon>Azonexus</taxon>
    </lineage>
</organism>
<dbReference type="EMBL" id="CP151406">
    <property type="protein sequence ID" value="WZJ20274.1"/>
    <property type="molecule type" value="Genomic_DNA"/>
</dbReference>
<gene>
    <name evidence="1" type="ORF">AADV58_09935</name>
    <name evidence="2" type="ORF">AADV58_17505</name>
</gene>
<dbReference type="Proteomes" id="UP001479520">
    <property type="component" value="Plasmid unnamed1"/>
</dbReference>
<keyword evidence="3" id="KW-1185">Reference proteome</keyword>
<geneLocation type="plasmid" evidence="2 3">
    <name>unnamed1</name>
</geneLocation>
<accession>A0ABZ2XKP4</accession>
<dbReference type="Proteomes" id="UP001479520">
    <property type="component" value="Chromosome"/>
</dbReference>
<evidence type="ECO:0000313" key="2">
    <source>
        <dbReference type="EMBL" id="WZJ23206.1"/>
    </source>
</evidence>
<reference evidence="2 3" key="1">
    <citation type="submission" date="2024-04" db="EMBL/GenBank/DDBJ databases">
        <title>Dissimilatory iodate-reducing microorganisms contribute to the enrichment of iodine in groundwater.</title>
        <authorList>
            <person name="Jiang Z."/>
        </authorList>
    </citation>
    <scope>NUCLEOTIDE SEQUENCE [LARGE SCALE GENOMIC DNA]</scope>
    <source>
        <strain evidence="2 3">NCP973</strain>
        <plasmid evidence="2 3">unnamed1</plasmid>
    </source>
</reference>
<keyword evidence="2" id="KW-0614">Plasmid</keyword>
<dbReference type="RefSeq" id="WP_341743061.1">
    <property type="nucleotide sequence ID" value="NZ_CP151406.1"/>
</dbReference>
<protein>
    <submittedName>
        <fullName evidence="2">Uncharacterized protein</fullName>
    </submittedName>
</protein>